<dbReference type="PROSITE" id="PS00284">
    <property type="entry name" value="SERPIN"/>
    <property type="match status" value="1"/>
</dbReference>
<dbReference type="Gene3D" id="2.30.39.10">
    <property type="entry name" value="Alpha-1-antitrypsin, domain 1"/>
    <property type="match status" value="1"/>
</dbReference>
<dbReference type="GO" id="GO:0005615">
    <property type="term" value="C:extracellular space"/>
    <property type="evidence" value="ECO:0007669"/>
    <property type="project" value="InterPro"/>
</dbReference>
<sequence>MRFLHLLPLTLSLTALACTSTGVRDPNTDPDLPGDDIACNDPGIAGCVVVGEASRNLSPQIPATDRDALAQGNTEFALALYQQLREDPGNLFYSPYSISSALAMTWAGARGQTEQDMASTLRFTLPQDRLHPAFNALDLALTSRGQGAQGADGQPFRLTVANAVWAQINYSFEAPFLNVLGESYGAGVHVVDFVNKTLEAVDLINGWVEKKTEDRIKDLLSSPPVTPNTRMVLTNAVYFNASWLAQFEEDDTQPGSFTTQAGQSVQVPMMNGTFETTYSEGPGFKAASLPYDGQELDMVLVLPDDLGTFEQGLDAVRLDQVFSGLGPRLVETRMPKFEFASKFSLKDVLSKMGMGIAFSAEADLSGISTQEHLSITDVIHQSFVNVSETGTEAAAATAVIIGRDSAPSDMVQFHLDRPFLFFIRDIATHTVVFAGRVSDPAGN</sequence>
<dbReference type="Gene3D" id="3.30.497.10">
    <property type="entry name" value="Antithrombin, subunit I, domain 2"/>
    <property type="match status" value="1"/>
</dbReference>
<comment type="similarity">
    <text evidence="4">Belongs to the serpin family.</text>
</comment>
<dbReference type="EMBL" id="CP012159">
    <property type="protein sequence ID" value="AKT42191.1"/>
    <property type="molecule type" value="Genomic_DNA"/>
</dbReference>
<organism evidence="7 8">
    <name type="scientific">Chondromyces crocatus</name>
    <dbReference type="NCBI Taxonomy" id="52"/>
    <lineage>
        <taxon>Bacteria</taxon>
        <taxon>Pseudomonadati</taxon>
        <taxon>Myxococcota</taxon>
        <taxon>Polyangia</taxon>
        <taxon>Polyangiales</taxon>
        <taxon>Polyangiaceae</taxon>
        <taxon>Chondromyces</taxon>
    </lineage>
</organism>
<keyword evidence="8" id="KW-1185">Reference proteome</keyword>
<keyword evidence="2" id="KW-0964">Secreted</keyword>
<proteinExistence type="inferred from homology"/>
<feature type="chain" id="PRO_5005459736" evidence="5">
    <location>
        <begin position="18"/>
        <end position="443"/>
    </location>
</feature>
<evidence type="ECO:0000256" key="3">
    <source>
        <dbReference type="ARBA" id="ARBA00022729"/>
    </source>
</evidence>
<evidence type="ECO:0000313" key="7">
    <source>
        <dbReference type="EMBL" id="AKT42191.1"/>
    </source>
</evidence>
<dbReference type="InterPro" id="IPR000215">
    <property type="entry name" value="Serpin_fam"/>
</dbReference>
<comment type="subcellular location">
    <subcellularLocation>
        <location evidence="1">Secreted</location>
    </subcellularLocation>
</comment>
<dbReference type="CDD" id="cd19590">
    <property type="entry name" value="serpin_thermopin-like"/>
    <property type="match status" value="1"/>
</dbReference>
<dbReference type="InterPro" id="IPR042185">
    <property type="entry name" value="Serpin_sf_2"/>
</dbReference>
<dbReference type="RefSeq" id="WP_050433855.1">
    <property type="nucleotide sequence ID" value="NZ_CP012159.1"/>
</dbReference>
<dbReference type="InterPro" id="IPR042178">
    <property type="entry name" value="Serpin_sf_1"/>
</dbReference>
<protein>
    <submittedName>
        <fullName evidence="7">Proteinase IV</fullName>
    </submittedName>
</protein>
<dbReference type="InterPro" id="IPR023796">
    <property type="entry name" value="Serpin_dom"/>
</dbReference>
<dbReference type="SMART" id="SM00093">
    <property type="entry name" value="SERPIN"/>
    <property type="match status" value="1"/>
</dbReference>
<name>A0A0K1EMY9_CHOCO</name>
<feature type="domain" description="Serpin" evidence="6">
    <location>
        <begin position="78"/>
        <end position="440"/>
    </location>
</feature>
<dbReference type="PROSITE" id="PS51257">
    <property type="entry name" value="PROKAR_LIPOPROTEIN"/>
    <property type="match status" value="1"/>
</dbReference>
<gene>
    <name evidence="7" type="ORF">CMC5_064140</name>
</gene>
<feature type="signal peptide" evidence="5">
    <location>
        <begin position="1"/>
        <end position="17"/>
    </location>
</feature>
<evidence type="ECO:0000256" key="5">
    <source>
        <dbReference type="SAM" id="SignalP"/>
    </source>
</evidence>
<dbReference type="Proteomes" id="UP000067626">
    <property type="component" value="Chromosome"/>
</dbReference>
<dbReference type="STRING" id="52.CMC5_064140"/>
<evidence type="ECO:0000256" key="4">
    <source>
        <dbReference type="RuleBase" id="RU000411"/>
    </source>
</evidence>
<dbReference type="InterPro" id="IPR023795">
    <property type="entry name" value="Serpin_CS"/>
</dbReference>
<dbReference type="OrthoDB" id="9764871at2"/>
<keyword evidence="3 5" id="KW-0732">Signal</keyword>
<reference evidence="7 8" key="1">
    <citation type="submission" date="2015-07" db="EMBL/GenBank/DDBJ databases">
        <title>Genome analysis of myxobacterium Chondromyces crocatus Cm c5 reveals a high potential for natural compound synthesis and the genetic basis for the loss of fruiting body formation.</title>
        <authorList>
            <person name="Zaburannyi N."/>
            <person name="Bunk B."/>
            <person name="Maier J."/>
            <person name="Overmann J."/>
            <person name="Mueller R."/>
        </authorList>
    </citation>
    <scope>NUCLEOTIDE SEQUENCE [LARGE SCALE GENOMIC DNA]</scope>
    <source>
        <strain evidence="7 8">Cm c5</strain>
    </source>
</reference>
<dbReference type="SUPFAM" id="SSF56574">
    <property type="entry name" value="Serpins"/>
    <property type="match status" value="1"/>
</dbReference>
<accession>A0A0K1EMY9</accession>
<dbReference type="GO" id="GO:0004867">
    <property type="term" value="F:serine-type endopeptidase inhibitor activity"/>
    <property type="evidence" value="ECO:0007669"/>
    <property type="project" value="InterPro"/>
</dbReference>
<dbReference type="PANTHER" id="PTHR11461">
    <property type="entry name" value="SERINE PROTEASE INHIBITOR, SERPIN"/>
    <property type="match status" value="1"/>
</dbReference>
<dbReference type="PANTHER" id="PTHR11461:SF211">
    <property type="entry name" value="GH10112P-RELATED"/>
    <property type="match status" value="1"/>
</dbReference>
<dbReference type="PATRIC" id="fig|52.7.peg.7051"/>
<dbReference type="FunFam" id="3.30.497.10:FF:000031">
    <property type="entry name" value="Putative salivary serpin"/>
    <property type="match status" value="1"/>
</dbReference>
<evidence type="ECO:0000256" key="2">
    <source>
        <dbReference type="ARBA" id="ARBA00022525"/>
    </source>
</evidence>
<dbReference type="AlphaFoldDB" id="A0A0K1EMY9"/>
<dbReference type="Pfam" id="PF00079">
    <property type="entry name" value="Serpin"/>
    <property type="match status" value="1"/>
</dbReference>
<evidence type="ECO:0000313" key="8">
    <source>
        <dbReference type="Proteomes" id="UP000067626"/>
    </source>
</evidence>
<dbReference type="InterPro" id="IPR036186">
    <property type="entry name" value="Serpin_sf"/>
</dbReference>
<dbReference type="KEGG" id="ccro:CMC5_064140"/>
<evidence type="ECO:0000256" key="1">
    <source>
        <dbReference type="ARBA" id="ARBA00004613"/>
    </source>
</evidence>
<evidence type="ECO:0000259" key="6">
    <source>
        <dbReference type="SMART" id="SM00093"/>
    </source>
</evidence>